<evidence type="ECO:0000313" key="1">
    <source>
        <dbReference type="EMBL" id="KAL2808803.1"/>
    </source>
</evidence>
<evidence type="ECO:0000313" key="2">
    <source>
        <dbReference type="Proteomes" id="UP001610334"/>
    </source>
</evidence>
<reference evidence="1 2" key="1">
    <citation type="submission" date="2024-07" db="EMBL/GenBank/DDBJ databases">
        <title>Section-level genome sequencing and comparative genomics of Aspergillus sections Usti and Cavernicolus.</title>
        <authorList>
            <consortium name="Lawrence Berkeley National Laboratory"/>
            <person name="Nybo J.L."/>
            <person name="Vesth T.C."/>
            <person name="Theobald S."/>
            <person name="Frisvad J.C."/>
            <person name="Larsen T.O."/>
            <person name="Kjaerboelling I."/>
            <person name="Rothschild-Mancinelli K."/>
            <person name="Lyhne E.K."/>
            <person name="Kogle M.E."/>
            <person name="Barry K."/>
            <person name="Clum A."/>
            <person name="Na H."/>
            <person name="Ledsgaard L."/>
            <person name="Lin J."/>
            <person name="Lipzen A."/>
            <person name="Kuo A."/>
            <person name="Riley R."/>
            <person name="Mondo S."/>
            <person name="Labutti K."/>
            <person name="Haridas S."/>
            <person name="Pangalinan J."/>
            <person name="Salamov A.A."/>
            <person name="Simmons B.A."/>
            <person name="Magnuson J.K."/>
            <person name="Chen J."/>
            <person name="Drula E."/>
            <person name="Henrissat B."/>
            <person name="Wiebenga A."/>
            <person name="Lubbers R.J."/>
            <person name="Gomes A.C."/>
            <person name="Makela M.R."/>
            <person name="Stajich J."/>
            <person name="Grigoriev I.V."/>
            <person name="Mortensen U.H."/>
            <person name="De Vries R.P."/>
            <person name="Baker S.E."/>
            <person name="Andersen M.R."/>
        </authorList>
    </citation>
    <scope>NUCLEOTIDE SEQUENCE [LARGE SCALE GENOMIC DNA]</scope>
    <source>
        <strain evidence="1 2">CBS 588.65</strain>
    </source>
</reference>
<keyword evidence="2" id="KW-1185">Reference proteome</keyword>
<proteinExistence type="predicted"/>
<protein>
    <submittedName>
        <fullName evidence="1">Uncharacterized protein</fullName>
    </submittedName>
</protein>
<dbReference type="EMBL" id="JBFXLT010000103">
    <property type="protein sequence ID" value="KAL2808803.1"/>
    <property type="molecule type" value="Genomic_DNA"/>
</dbReference>
<dbReference type="Proteomes" id="UP001610334">
    <property type="component" value="Unassembled WGS sequence"/>
</dbReference>
<organism evidence="1 2">
    <name type="scientific">Aspergillus granulosus</name>
    <dbReference type="NCBI Taxonomy" id="176169"/>
    <lineage>
        <taxon>Eukaryota</taxon>
        <taxon>Fungi</taxon>
        <taxon>Dikarya</taxon>
        <taxon>Ascomycota</taxon>
        <taxon>Pezizomycotina</taxon>
        <taxon>Eurotiomycetes</taxon>
        <taxon>Eurotiomycetidae</taxon>
        <taxon>Eurotiales</taxon>
        <taxon>Aspergillaceae</taxon>
        <taxon>Aspergillus</taxon>
        <taxon>Aspergillus subgen. Nidulantes</taxon>
    </lineage>
</organism>
<gene>
    <name evidence="1" type="ORF">BJX63DRAFT_407854</name>
</gene>
<accession>A0ABR4H030</accession>
<name>A0ABR4H030_9EURO</name>
<sequence>MFLGGPERVAYKSLELTHRYPCPESLLSYLTRPNPRIACRGKRAIHLHLQRRLGACREPGTLG</sequence>
<comment type="caution">
    <text evidence="1">The sequence shown here is derived from an EMBL/GenBank/DDBJ whole genome shotgun (WGS) entry which is preliminary data.</text>
</comment>